<organism evidence="3 4">
    <name type="scientific">Pelolinea submarina</name>
    <dbReference type="NCBI Taxonomy" id="913107"/>
    <lineage>
        <taxon>Bacteria</taxon>
        <taxon>Bacillati</taxon>
        <taxon>Chloroflexota</taxon>
        <taxon>Anaerolineae</taxon>
        <taxon>Anaerolineales</taxon>
        <taxon>Anaerolineaceae</taxon>
        <taxon>Pelolinea</taxon>
    </lineage>
</organism>
<dbReference type="OrthoDB" id="9810303at2"/>
<keyword evidence="1" id="KW-0472">Membrane</keyword>
<dbReference type="CDD" id="cd04179">
    <property type="entry name" value="DPM_DPG-synthase_like"/>
    <property type="match status" value="1"/>
</dbReference>
<feature type="transmembrane region" description="Helical" evidence="1">
    <location>
        <begin position="12"/>
        <end position="40"/>
    </location>
</feature>
<dbReference type="Gene3D" id="3.90.550.10">
    <property type="entry name" value="Spore Coat Polysaccharide Biosynthesis Protein SpsA, Chain A"/>
    <property type="match status" value="1"/>
</dbReference>
<sequence length="446" mass="49475">MLNFLSSITAASILPYGILWLATFAEGPITLLAAGAGIAVGKLLPLPAYLAIVTGNLTADMGWYSLGRFGKPEWIERITAKLKINPASIEELSENIQKFAPRMVFLSKMTVGLPIPTLIAVGLERVAARRWVALLVLGELIKSAIFITLGFLFAEGIQHTYGIVQIVLWVITIVLMIAGIIYFKFSNKNKNTPAAAQRFLAGESGSAQERKAGMNAKKENKGLVLIAAYNEERRIGDVVCTAKAYLPVLVVDDGSTDETARQAKKAGAMVNSYRKNQGKGVALQTGIRQALDAGYDFIITLDGDGQHDPQEIPAFLEAYRNGRQDLIIGKRDFRKMPTVRRISNTLGTLLFSWAVAHRIPDNQSGYRLVSRRLMEVLHKSAEPGYEFEVEMIVYCLMHNYPIGWVGIRTIYGDEKSKIRPLHHLRKFIQVSLRARSLMRRSVLTDN</sequence>
<keyword evidence="1" id="KW-0812">Transmembrane</keyword>
<name>A0A347ZSM3_9CHLR</name>
<dbReference type="RefSeq" id="WP_116224265.1">
    <property type="nucleotide sequence ID" value="NZ_AP018437.1"/>
</dbReference>
<reference evidence="3 4" key="1">
    <citation type="submission" date="2018-08" db="EMBL/GenBank/DDBJ databases">
        <title>Genomic Encyclopedia of Type Strains, Phase IV (KMG-IV): sequencing the most valuable type-strain genomes for metagenomic binning, comparative biology and taxonomic classification.</title>
        <authorList>
            <person name="Goeker M."/>
        </authorList>
    </citation>
    <scope>NUCLEOTIDE SEQUENCE [LARGE SCALE GENOMIC DNA]</scope>
    <source>
        <strain evidence="3 4">DSM 23923</strain>
    </source>
</reference>
<feature type="domain" description="Glycosyltransferase 2-like" evidence="2">
    <location>
        <begin position="224"/>
        <end position="346"/>
    </location>
</feature>
<evidence type="ECO:0000313" key="3">
    <source>
        <dbReference type="EMBL" id="REG11123.1"/>
    </source>
</evidence>
<dbReference type="InterPro" id="IPR029044">
    <property type="entry name" value="Nucleotide-diphossugar_trans"/>
</dbReference>
<proteinExistence type="predicted"/>
<dbReference type="SUPFAM" id="SSF53448">
    <property type="entry name" value="Nucleotide-diphospho-sugar transferases"/>
    <property type="match status" value="1"/>
</dbReference>
<dbReference type="InterPro" id="IPR001173">
    <property type="entry name" value="Glyco_trans_2-like"/>
</dbReference>
<dbReference type="PANTHER" id="PTHR48090:SF7">
    <property type="entry name" value="RFBJ PROTEIN"/>
    <property type="match status" value="1"/>
</dbReference>
<comment type="caution">
    <text evidence="3">The sequence shown here is derived from an EMBL/GenBank/DDBJ whole genome shotgun (WGS) entry which is preliminary data.</text>
</comment>
<dbReference type="PANTHER" id="PTHR48090">
    <property type="entry name" value="UNDECAPRENYL-PHOSPHATE 4-DEOXY-4-FORMAMIDO-L-ARABINOSE TRANSFERASE-RELATED"/>
    <property type="match status" value="1"/>
</dbReference>
<keyword evidence="4" id="KW-1185">Reference proteome</keyword>
<keyword evidence="1" id="KW-1133">Transmembrane helix</keyword>
<dbReference type="AlphaFoldDB" id="A0A347ZSM3"/>
<gene>
    <name evidence="3" type="ORF">DFR64_0998</name>
</gene>
<evidence type="ECO:0000313" key="4">
    <source>
        <dbReference type="Proteomes" id="UP000256388"/>
    </source>
</evidence>
<accession>A0A347ZSM3</accession>
<protein>
    <submittedName>
        <fullName evidence="3">Membrane protein DedA with SNARE-associated domain</fullName>
    </submittedName>
</protein>
<dbReference type="InterPro" id="IPR050256">
    <property type="entry name" value="Glycosyltransferase_2"/>
</dbReference>
<dbReference type="Proteomes" id="UP000256388">
    <property type="component" value="Unassembled WGS sequence"/>
</dbReference>
<dbReference type="EMBL" id="QUMS01000001">
    <property type="protein sequence ID" value="REG11123.1"/>
    <property type="molecule type" value="Genomic_DNA"/>
</dbReference>
<dbReference type="Pfam" id="PF00535">
    <property type="entry name" value="Glycos_transf_2"/>
    <property type="match status" value="1"/>
</dbReference>
<evidence type="ECO:0000259" key="2">
    <source>
        <dbReference type="Pfam" id="PF00535"/>
    </source>
</evidence>
<feature type="transmembrane region" description="Helical" evidence="1">
    <location>
        <begin position="160"/>
        <end position="183"/>
    </location>
</feature>
<evidence type="ECO:0000256" key="1">
    <source>
        <dbReference type="SAM" id="Phobius"/>
    </source>
</evidence>
<feature type="transmembrane region" description="Helical" evidence="1">
    <location>
        <begin position="131"/>
        <end position="154"/>
    </location>
</feature>